<comment type="caution">
    <text evidence="2">The sequence shown here is derived from an EMBL/GenBank/DDBJ whole genome shotgun (WGS) entry which is preliminary data.</text>
</comment>
<keyword evidence="1" id="KW-0812">Transmembrane</keyword>
<name>A0A5D4K842_9BACI</name>
<reference evidence="2 3" key="1">
    <citation type="submission" date="2019-08" db="EMBL/GenBank/DDBJ databases">
        <title>Bacillus genomes from the desert of Cuatro Cienegas, Coahuila.</title>
        <authorList>
            <person name="Olmedo-Alvarez G."/>
        </authorList>
    </citation>
    <scope>NUCLEOTIDE SEQUENCE [LARGE SCALE GENOMIC DNA]</scope>
    <source>
        <strain evidence="2 3">CH40_1T</strain>
    </source>
</reference>
<keyword evidence="1" id="KW-0472">Membrane</keyword>
<feature type="transmembrane region" description="Helical" evidence="1">
    <location>
        <begin position="7"/>
        <end position="33"/>
    </location>
</feature>
<feature type="transmembrane region" description="Helical" evidence="1">
    <location>
        <begin position="125"/>
        <end position="147"/>
    </location>
</feature>
<dbReference type="Proteomes" id="UP000323317">
    <property type="component" value="Unassembled WGS sequence"/>
</dbReference>
<keyword evidence="1" id="KW-1133">Transmembrane helix</keyword>
<dbReference type="AlphaFoldDB" id="A0A5D4K842"/>
<organism evidence="2 3">
    <name type="scientific">Rossellomorea vietnamensis</name>
    <dbReference type="NCBI Taxonomy" id="218284"/>
    <lineage>
        <taxon>Bacteria</taxon>
        <taxon>Bacillati</taxon>
        <taxon>Bacillota</taxon>
        <taxon>Bacilli</taxon>
        <taxon>Bacillales</taxon>
        <taxon>Bacillaceae</taxon>
        <taxon>Rossellomorea</taxon>
    </lineage>
</organism>
<proteinExistence type="predicted"/>
<gene>
    <name evidence="2" type="ORF">FZC79_20005</name>
</gene>
<accession>A0A5D4K842</accession>
<evidence type="ECO:0000256" key="1">
    <source>
        <dbReference type="SAM" id="Phobius"/>
    </source>
</evidence>
<evidence type="ECO:0000313" key="3">
    <source>
        <dbReference type="Proteomes" id="UP000323317"/>
    </source>
</evidence>
<feature type="transmembrane region" description="Helical" evidence="1">
    <location>
        <begin position="39"/>
        <end position="60"/>
    </location>
</feature>
<dbReference type="InterPro" id="IPR009577">
    <property type="entry name" value="Sm_multidrug_ex"/>
</dbReference>
<protein>
    <submittedName>
        <fullName evidence="2">Small multi-drug export protein</fullName>
    </submittedName>
</protein>
<sequence length="159" mass="17684">MRDLDTLWGYILVFLLAAAPFFEAYGVIPLAIIAGLTPVPVIILGLLGNIATVLLVIVFINKIKEWRQKKKEGKEKQESKRGLRAQKLWKKYGLPGLAIIGPLLVGSHLTAVMCLSFGGSKKNTAYWMVGSIVLWSVTFATLVHFGIDLLGHEERNYFE</sequence>
<evidence type="ECO:0000313" key="2">
    <source>
        <dbReference type="EMBL" id="TYR73186.1"/>
    </source>
</evidence>
<feature type="transmembrane region" description="Helical" evidence="1">
    <location>
        <begin position="94"/>
        <end position="119"/>
    </location>
</feature>
<dbReference type="EMBL" id="VTEH01000021">
    <property type="protein sequence ID" value="TYR73186.1"/>
    <property type="molecule type" value="Genomic_DNA"/>
</dbReference>
<dbReference type="Pfam" id="PF06695">
    <property type="entry name" value="Sm_multidrug_ex"/>
    <property type="match status" value="1"/>
</dbReference>